<evidence type="ECO:0000313" key="2">
    <source>
        <dbReference type="Proteomes" id="UP001470230"/>
    </source>
</evidence>
<keyword evidence="2" id="KW-1185">Reference proteome</keyword>
<dbReference type="InterPro" id="IPR036770">
    <property type="entry name" value="Ankyrin_rpt-contain_sf"/>
</dbReference>
<dbReference type="Proteomes" id="UP001470230">
    <property type="component" value="Unassembled WGS sequence"/>
</dbReference>
<name>A0ABR2GTU4_9EUKA</name>
<comment type="caution">
    <text evidence="1">The sequence shown here is derived from an EMBL/GenBank/DDBJ whole genome shotgun (WGS) entry which is preliminary data.</text>
</comment>
<reference evidence="1 2" key="1">
    <citation type="submission" date="2024-04" db="EMBL/GenBank/DDBJ databases">
        <title>Tritrichomonas musculus Genome.</title>
        <authorList>
            <person name="Alves-Ferreira E."/>
            <person name="Grigg M."/>
            <person name="Lorenzi H."/>
            <person name="Galac M."/>
        </authorList>
    </citation>
    <scope>NUCLEOTIDE SEQUENCE [LARGE SCALE GENOMIC DNA]</scope>
    <source>
        <strain evidence="1 2">EAF2021</strain>
    </source>
</reference>
<gene>
    <name evidence="1" type="ORF">M9Y10_036726</name>
</gene>
<dbReference type="EMBL" id="JAPFFF010000060">
    <property type="protein sequence ID" value="KAK8837296.1"/>
    <property type="molecule type" value="Genomic_DNA"/>
</dbReference>
<protein>
    <recommendedName>
        <fullName evidence="3">DUF3447 domain-containing protein</fullName>
    </recommendedName>
</protein>
<organism evidence="1 2">
    <name type="scientific">Tritrichomonas musculus</name>
    <dbReference type="NCBI Taxonomy" id="1915356"/>
    <lineage>
        <taxon>Eukaryota</taxon>
        <taxon>Metamonada</taxon>
        <taxon>Parabasalia</taxon>
        <taxon>Tritrichomonadida</taxon>
        <taxon>Tritrichomonadidae</taxon>
        <taxon>Tritrichomonas</taxon>
    </lineage>
</organism>
<proteinExistence type="predicted"/>
<evidence type="ECO:0000313" key="1">
    <source>
        <dbReference type="EMBL" id="KAK8837296.1"/>
    </source>
</evidence>
<dbReference type="PANTHER" id="PTHR24159">
    <property type="match status" value="1"/>
</dbReference>
<sequence length="371" mass="44721">MSNISSYLNNMKEIQNTFLDFIENDQEDNSTYKKLIDSIKKVQNNKNHFKSFLHLLVNVSNKHHRGPDFFTKIEKILTFLTDNIQKFFSNVEIFYIFGSNKRILLYFIENKILIVDRAIANLMQTEKCQKLNYPQYFYPEVNKFIQCEPIKEFDGNFEENRKIGENHYYISKLIRNDDVSEFIAFVNRSNLSLSETIISPSIFETNSFLLNRKPTLIEYSAFYGSIQIFNYLKYNKVDLNPSLWKYVIRSQNPVLFQILEAEKIEQEENRNFYIEAIKCHHNETAEYIYDNHKELITDDYEVIIQKALRYYNFKYIDESDFDKNLFFDFIKFDYYEIVDFLIKNQIAEINPETKEEKQKRRIINFFFDLLS</sequence>
<accession>A0ABR2GTU4</accession>
<dbReference type="PANTHER" id="PTHR24159:SF5">
    <property type="entry name" value="ANK_REP_REGION DOMAIN-CONTAINING PROTEIN"/>
    <property type="match status" value="1"/>
</dbReference>
<evidence type="ECO:0008006" key="3">
    <source>
        <dbReference type="Google" id="ProtNLM"/>
    </source>
</evidence>
<dbReference type="SUPFAM" id="SSF48403">
    <property type="entry name" value="Ankyrin repeat"/>
    <property type="match status" value="1"/>
</dbReference>